<evidence type="ECO:0000256" key="1">
    <source>
        <dbReference type="SAM" id="MobiDB-lite"/>
    </source>
</evidence>
<name>A0AAW0XYC8_CHEQU</name>
<accession>A0AAW0XYC8</accession>
<gene>
    <name evidence="2" type="ORF">OTU49_015347</name>
</gene>
<organism evidence="2 3">
    <name type="scientific">Cherax quadricarinatus</name>
    <name type="common">Australian red claw crayfish</name>
    <dbReference type="NCBI Taxonomy" id="27406"/>
    <lineage>
        <taxon>Eukaryota</taxon>
        <taxon>Metazoa</taxon>
        <taxon>Ecdysozoa</taxon>
        <taxon>Arthropoda</taxon>
        <taxon>Crustacea</taxon>
        <taxon>Multicrustacea</taxon>
        <taxon>Malacostraca</taxon>
        <taxon>Eumalacostraca</taxon>
        <taxon>Eucarida</taxon>
        <taxon>Decapoda</taxon>
        <taxon>Pleocyemata</taxon>
        <taxon>Astacidea</taxon>
        <taxon>Parastacoidea</taxon>
        <taxon>Parastacidae</taxon>
        <taxon>Cherax</taxon>
    </lineage>
</organism>
<comment type="caution">
    <text evidence="2">The sequence shown here is derived from an EMBL/GenBank/DDBJ whole genome shotgun (WGS) entry which is preliminary data.</text>
</comment>
<dbReference type="AlphaFoldDB" id="A0AAW0XYC8"/>
<feature type="compositionally biased region" description="Basic and acidic residues" evidence="1">
    <location>
        <begin position="21"/>
        <end position="30"/>
    </location>
</feature>
<sequence>MANHIRGKKSSRHFRISQNSKGKDIPEKIKNERKSEHLDTVEKFEENDELTLELDIKRFRRNKESRHTSLEDNSCLQNSHSHGIQDPLTTQVIQEPLAIQGSQEPLAIQGSQEPLAIKGCQEPLAVQGSQEPLTIQIVDVLKLLNYMKDRFGELEVPLATLYLKATTMKNNKLDANKILEEEESFSLLEKLNKKLETLLENGNLTATQNIIFREIWVRFSDILLEIKSNKSPYMGLDTCRRAKLTMSEDVSESFTHKKHALTDQGCLNISHEKLTSMYLHAKNELRKDEYNKLTFEELHLPENDASMSVVSKSSTYIAPSPLYQSQYHQQSILSPFFAQKLSPPSNLYTAKHTDMHTVKPASFSLVSTDSVMGVVDEHQSSESKYLSPTRACLNTPSSRESSVVILQDLSPSKGNTVSPVISTVTNSEDVISDSYSMSGVSSSKLCQNVIKDCLLSFSPPHKDTKPSPENCINVDLEYPDYLSPTATSFLDINLSYASENCDVVHKLGTLPDKKRFNESELKLSDNVDKNTVGIKNSHVGKFKNPINITIPKKPIRITIPQLSKKDCFISSVNPVSDDQELM</sequence>
<evidence type="ECO:0000313" key="2">
    <source>
        <dbReference type="EMBL" id="KAK8749417.1"/>
    </source>
</evidence>
<feature type="region of interest" description="Disordered" evidence="1">
    <location>
        <begin position="1"/>
        <end position="30"/>
    </location>
</feature>
<feature type="compositionally biased region" description="Basic residues" evidence="1">
    <location>
        <begin position="1"/>
        <end position="15"/>
    </location>
</feature>
<proteinExistence type="predicted"/>
<keyword evidence="3" id="KW-1185">Reference proteome</keyword>
<protein>
    <submittedName>
        <fullName evidence="2">Uncharacterized protein</fullName>
    </submittedName>
</protein>
<reference evidence="2 3" key="1">
    <citation type="journal article" date="2024" name="BMC Genomics">
        <title>Genome assembly of redclaw crayfish (Cherax quadricarinatus) provides insights into its immune adaptation and hypoxia tolerance.</title>
        <authorList>
            <person name="Liu Z."/>
            <person name="Zheng J."/>
            <person name="Li H."/>
            <person name="Fang K."/>
            <person name="Wang S."/>
            <person name="He J."/>
            <person name="Zhou D."/>
            <person name="Weng S."/>
            <person name="Chi M."/>
            <person name="Gu Z."/>
            <person name="He J."/>
            <person name="Li F."/>
            <person name="Wang M."/>
        </authorList>
    </citation>
    <scope>NUCLEOTIDE SEQUENCE [LARGE SCALE GENOMIC DNA]</scope>
    <source>
        <strain evidence="2">ZL_2023a</strain>
    </source>
</reference>
<dbReference type="EMBL" id="JARKIK010000009">
    <property type="protein sequence ID" value="KAK8749417.1"/>
    <property type="molecule type" value="Genomic_DNA"/>
</dbReference>
<evidence type="ECO:0000313" key="3">
    <source>
        <dbReference type="Proteomes" id="UP001445076"/>
    </source>
</evidence>
<dbReference type="Proteomes" id="UP001445076">
    <property type="component" value="Unassembled WGS sequence"/>
</dbReference>